<dbReference type="Gene3D" id="2.120.10.30">
    <property type="entry name" value="TolB, C-terminal domain"/>
    <property type="match status" value="1"/>
</dbReference>
<gene>
    <name evidence="3" type="ORF">HNO88_002016</name>
</gene>
<name>A0A7W7K9X2_9SPHN</name>
<accession>A0A7W7K9X2</accession>
<sequence>MAWTAGVVLCTGLTTALQAGVVEDAPPPKPEPVTISELPLPPTAPADTPGSCTRAVNPRGTGCISASEYGLQEGPGAMWDNRHVLMTVTFTGAPAAPAPASIYSGEQVIAIRLDGTKFPNGDPWKCLTCGVPEQNRRGTLITANPMGESDAHGDKEALAPRMPLDHPQAFPDGKRVLAGPNVIDCGPHELTSTACTPDKVRIFPVRWGRTPDGSGPGSVFREQRLNPDGVHMNWSAFAPSPGGVEQFGYLGKLVFNPKPKMGEPNVPRYDIENVYLLLNNTDPTFNQFSIDPKNPKKLVHNEPRGQIGEMRGWTRDGRNVIGMGFPEAGNPDLFITNLTDGASHRLTRDPAYTDPMMMSPDDKWFVAMDTRTTTRHLYYSAMQGIPPLTDTLTLPIAVCCYNDGNRRFFQPILIDAKGDRGRYRGQQLNAGPGTPGSFSDPDWNGRADPAWSPDGTRVIYWQALVTAPACGEGRKQPCPTSTAPGGRRTRLMMAHLTSRKPMPTRKVTPKPINVDWAIALRPGDPLPKRPLELPAGTFVLNGKVAGTANVRVEYHPAGGIKTVDVRYTGYTDDGQHIIDGTESATRAKPGFLSPVVWQADLRASGVQTGTKKTSPGGFVLSFRGPEKGELVTTIDGREYRSPPVSR</sequence>
<keyword evidence="4" id="KW-1185">Reference proteome</keyword>
<dbReference type="EMBL" id="JACHLR010000007">
    <property type="protein sequence ID" value="MBB4858690.1"/>
    <property type="molecule type" value="Genomic_DNA"/>
</dbReference>
<evidence type="ECO:0000313" key="3">
    <source>
        <dbReference type="EMBL" id="MBB4858690.1"/>
    </source>
</evidence>
<feature type="region of interest" description="Disordered" evidence="1">
    <location>
        <begin position="423"/>
        <end position="449"/>
    </location>
</feature>
<evidence type="ECO:0000313" key="4">
    <source>
        <dbReference type="Proteomes" id="UP000555448"/>
    </source>
</evidence>
<proteinExistence type="predicted"/>
<reference evidence="3 4" key="1">
    <citation type="submission" date="2020-08" db="EMBL/GenBank/DDBJ databases">
        <title>Functional genomics of gut bacteria from endangered species of beetles.</title>
        <authorList>
            <person name="Carlos-Shanley C."/>
        </authorList>
    </citation>
    <scope>NUCLEOTIDE SEQUENCE [LARGE SCALE GENOMIC DNA]</scope>
    <source>
        <strain evidence="3 4">S00245</strain>
    </source>
</reference>
<evidence type="ECO:0000256" key="2">
    <source>
        <dbReference type="SAM" id="SignalP"/>
    </source>
</evidence>
<feature type="chain" id="PRO_5030745343" description="Translocation protein TolB" evidence="2">
    <location>
        <begin position="20"/>
        <end position="646"/>
    </location>
</feature>
<feature type="signal peptide" evidence="2">
    <location>
        <begin position="1"/>
        <end position="19"/>
    </location>
</feature>
<organism evidence="3 4">
    <name type="scientific">Novosphingobium chloroacetimidivorans</name>
    <dbReference type="NCBI Taxonomy" id="1428314"/>
    <lineage>
        <taxon>Bacteria</taxon>
        <taxon>Pseudomonadati</taxon>
        <taxon>Pseudomonadota</taxon>
        <taxon>Alphaproteobacteria</taxon>
        <taxon>Sphingomonadales</taxon>
        <taxon>Sphingomonadaceae</taxon>
        <taxon>Novosphingobium</taxon>
    </lineage>
</organism>
<dbReference type="Proteomes" id="UP000555448">
    <property type="component" value="Unassembled WGS sequence"/>
</dbReference>
<dbReference type="RefSeq" id="WP_184244578.1">
    <property type="nucleotide sequence ID" value="NZ_JACHLR010000007.1"/>
</dbReference>
<evidence type="ECO:0000256" key="1">
    <source>
        <dbReference type="SAM" id="MobiDB-lite"/>
    </source>
</evidence>
<evidence type="ECO:0008006" key="5">
    <source>
        <dbReference type="Google" id="ProtNLM"/>
    </source>
</evidence>
<comment type="caution">
    <text evidence="3">The sequence shown here is derived from an EMBL/GenBank/DDBJ whole genome shotgun (WGS) entry which is preliminary data.</text>
</comment>
<feature type="region of interest" description="Disordered" evidence="1">
    <location>
        <begin position="22"/>
        <end position="53"/>
    </location>
</feature>
<dbReference type="InterPro" id="IPR011042">
    <property type="entry name" value="6-blade_b-propeller_TolB-like"/>
</dbReference>
<protein>
    <recommendedName>
        <fullName evidence="5">Translocation protein TolB</fullName>
    </recommendedName>
</protein>
<dbReference type="SUPFAM" id="SSF82171">
    <property type="entry name" value="DPP6 N-terminal domain-like"/>
    <property type="match status" value="1"/>
</dbReference>
<keyword evidence="2" id="KW-0732">Signal</keyword>
<dbReference type="AlphaFoldDB" id="A0A7W7K9X2"/>